<dbReference type="PANTHER" id="PTHR35333:SF3">
    <property type="entry name" value="BETA-LACTAMASE-TYPE TRANSPEPTIDASE FOLD CONTAINING PROTEIN"/>
    <property type="match status" value="1"/>
</dbReference>
<dbReference type="InterPro" id="IPR012338">
    <property type="entry name" value="Beta-lactam/transpept-like"/>
</dbReference>
<organism evidence="3 4">
    <name type="scientific">Acetivibrio thermocellus AD2</name>
    <dbReference type="NCBI Taxonomy" id="1138384"/>
    <lineage>
        <taxon>Bacteria</taxon>
        <taxon>Bacillati</taxon>
        <taxon>Bacillota</taxon>
        <taxon>Clostridia</taxon>
        <taxon>Eubacteriales</taxon>
        <taxon>Oscillospiraceae</taxon>
        <taxon>Acetivibrio</taxon>
    </lineage>
</organism>
<dbReference type="PRINTS" id="PR00118">
    <property type="entry name" value="BLACTAMASEA"/>
</dbReference>
<dbReference type="Gene3D" id="3.40.710.10">
    <property type="entry name" value="DD-peptidase/beta-lactamase superfamily"/>
    <property type="match status" value="1"/>
</dbReference>
<keyword evidence="1" id="KW-0472">Membrane</keyword>
<reference evidence="3 4" key="1">
    <citation type="submission" date="2017-09" db="EMBL/GenBank/DDBJ databases">
        <title>Evaluation of Pacific Biosciences Sequencing Technology to Finishing C. thermocellum Genome Sequences.</title>
        <authorList>
            <person name="Brown S."/>
        </authorList>
    </citation>
    <scope>NUCLEOTIDE SEQUENCE [LARGE SCALE GENOMIC DNA]</scope>
    <source>
        <strain evidence="3 4">AD2</strain>
    </source>
</reference>
<dbReference type="Proteomes" id="UP000223596">
    <property type="component" value="Unassembled WGS sequence"/>
</dbReference>
<protein>
    <submittedName>
        <fullName evidence="3">Beta-lactamase class A</fullName>
    </submittedName>
</protein>
<feature type="transmembrane region" description="Helical" evidence="1">
    <location>
        <begin position="27"/>
        <end position="45"/>
    </location>
</feature>
<feature type="domain" description="Beta-lactamase class A catalytic" evidence="2">
    <location>
        <begin position="150"/>
        <end position="350"/>
    </location>
</feature>
<keyword evidence="1" id="KW-0812">Transmembrane</keyword>
<dbReference type="SUPFAM" id="SSF56601">
    <property type="entry name" value="beta-lactamase/transpeptidase-like"/>
    <property type="match status" value="1"/>
</dbReference>
<dbReference type="InterPro" id="IPR000871">
    <property type="entry name" value="Beta-lactam_class-A"/>
</dbReference>
<evidence type="ECO:0000259" key="2">
    <source>
        <dbReference type="Pfam" id="PF13354"/>
    </source>
</evidence>
<dbReference type="GO" id="GO:0030655">
    <property type="term" value="P:beta-lactam antibiotic catabolic process"/>
    <property type="evidence" value="ECO:0007669"/>
    <property type="project" value="InterPro"/>
</dbReference>
<evidence type="ECO:0000313" key="4">
    <source>
        <dbReference type="Proteomes" id="UP000223596"/>
    </source>
</evidence>
<keyword evidence="1" id="KW-1133">Transmembrane helix</keyword>
<evidence type="ECO:0000256" key="1">
    <source>
        <dbReference type="SAM" id="Phobius"/>
    </source>
</evidence>
<dbReference type="InterPro" id="IPR045155">
    <property type="entry name" value="Beta-lactam_cat"/>
</dbReference>
<evidence type="ECO:0000313" key="3">
    <source>
        <dbReference type="EMBL" id="PFH02368.1"/>
    </source>
</evidence>
<dbReference type="Pfam" id="PF13354">
    <property type="entry name" value="Beta-lactamase2"/>
    <property type="match status" value="1"/>
</dbReference>
<dbReference type="AlphaFoldDB" id="A0AB36TEZ3"/>
<comment type="caution">
    <text evidence="3">The sequence shown here is derived from an EMBL/GenBank/DDBJ whole genome shotgun (WGS) entry which is preliminary data.</text>
</comment>
<dbReference type="EMBL" id="PDBW01000001">
    <property type="protein sequence ID" value="PFH02368.1"/>
    <property type="molecule type" value="Genomic_DNA"/>
</dbReference>
<dbReference type="PANTHER" id="PTHR35333">
    <property type="entry name" value="BETA-LACTAMASE"/>
    <property type="match status" value="1"/>
</dbReference>
<dbReference type="RefSeq" id="WP_003519146.1">
    <property type="nucleotide sequence ID" value="NZ_CP013828.1"/>
</dbReference>
<gene>
    <name evidence="3" type="ORF">M972_111139</name>
</gene>
<proteinExistence type="predicted"/>
<dbReference type="GO" id="GO:0046677">
    <property type="term" value="P:response to antibiotic"/>
    <property type="evidence" value="ECO:0007669"/>
    <property type="project" value="InterPro"/>
</dbReference>
<dbReference type="GeneID" id="35806121"/>
<dbReference type="GO" id="GO:0008800">
    <property type="term" value="F:beta-lactamase activity"/>
    <property type="evidence" value="ECO:0007669"/>
    <property type="project" value="InterPro"/>
</dbReference>
<sequence length="383" mass="44163">MFIICIRKKNSVKERICKILKGKIRNYFVLVVTFFMGVAFVMYSGNLASMGMKSNEYNKGNYEAHKAYYAGTYEYGTDYDVEDDLYSLEFDDELLNDELEYLEDIGEPFYYEDLDNDFDNTLENQVEKDTYAALENKLRKYISKYNCYFGIYFVDLESGKEFGINDTEEFFAASTFKIPLNLYVYDMIRKGMLDPMTSLEYTEEDFEGGTGIIWNNESFGKTFTIKELLRLSIVYSDNVAVNMLLRCVGKANVKEYMRRLGGVVVDDGKNVSCPRDMAMYLKEVYELSENGDPWGRELVQNMINTKFYDRLPVLLPKNLKIAHKTGNYTGVVHDVGIVYAEKPYIVVVMTKNVKNGQSANKAIANISKMIYDYVVKQSGKDLD</sequence>
<accession>A0AB36TEZ3</accession>
<name>A0AB36TEZ3_ACETH</name>